<dbReference type="Proteomes" id="UP000019426">
    <property type="component" value="Chromosome M2/40_rep1"/>
</dbReference>
<keyword evidence="5" id="KW-0547">Nucleotide-binding</keyword>
<dbReference type="Pfam" id="PF00005">
    <property type="entry name" value="ABC_tran"/>
    <property type="match status" value="1"/>
</dbReference>
<gene>
    <name evidence="13" type="ORF">CM240_0251</name>
</gene>
<evidence type="ECO:0000256" key="3">
    <source>
        <dbReference type="ARBA" id="ARBA00022475"/>
    </source>
</evidence>
<dbReference type="HOGENOM" id="CLU_000604_84_9_9"/>
<dbReference type="GO" id="GO:0005524">
    <property type="term" value="F:ATP binding"/>
    <property type="evidence" value="ECO:0007669"/>
    <property type="project" value="UniProtKB-KW"/>
</dbReference>
<evidence type="ECO:0000256" key="5">
    <source>
        <dbReference type="ARBA" id="ARBA00022741"/>
    </source>
</evidence>
<dbReference type="Gene3D" id="3.40.50.300">
    <property type="entry name" value="P-loop containing nucleotide triphosphate hydrolases"/>
    <property type="match status" value="1"/>
</dbReference>
<organism evidence="13 14">
    <name type="scientific">Clostridium bornimense</name>
    <dbReference type="NCBI Taxonomy" id="1216932"/>
    <lineage>
        <taxon>Bacteria</taxon>
        <taxon>Bacillati</taxon>
        <taxon>Bacillota</taxon>
        <taxon>Clostridia</taxon>
        <taxon>Eubacteriales</taxon>
        <taxon>Clostridiaceae</taxon>
        <taxon>Clostridium</taxon>
    </lineage>
</organism>
<dbReference type="GO" id="GO:0034040">
    <property type="term" value="F:ATPase-coupled lipid transmembrane transporter activity"/>
    <property type="evidence" value="ECO:0007669"/>
    <property type="project" value="TreeGrafter"/>
</dbReference>
<evidence type="ECO:0000313" key="14">
    <source>
        <dbReference type="Proteomes" id="UP000019426"/>
    </source>
</evidence>
<keyword evidence="6" id="KW-0788">Thiol protease</keyword>
<evidence type="ECO:0000313" key="13">
    <source>
        <dbReference type="EMBL" id="CDM67421.1"/>
    </source>
</evidence>
<evidence type="ECO:0000256" key="7">
    <source>
        <dbReference type="ARBA" id="ARBA00022840"/>
    </source>
</evidence>
<dbReference type="InterPro" id="IPR039421">
    <property type="entry name" value="Type_1_exporter"/>
</dbReference>
<dbReference type="InterPro" id="IPR003439">
    <property type="entry name" value="ABC_transporter-like_ATP-bd"/>
</dbReference>
<accession>W6RS85</accession>
<dbReference type="InterPro" id="IPR036640">
    <property type="entry name" value="ABC1_TM_sf"/>
</dbReference>
<dbReference type="Gene3D" id="1.20.1560.10">
    <property type="entry name" value="ABC transporter type 1, transmembrane domain"/>
    <property type="match status" value="1"/>
</dbReference>
<dbReference type="PROSITE" id="PS00211">
    <property type="entry name" value="ABC_TRANSPORTER_1"/>
    <property type="match status" value="1"/>
</dbReference>
<sequence>MKRRSGFQIMKRLIVELKPLAPIMLITITMGILGFLAAIAIASFGAIAIGAYIGDITFISFTGAMVVMAICALLRGFLRYGEQLSGHYIAFKILYILRDKIFAHLRKLAPAKLEGKEKGNLISLITSDIELLEVFYAHTIAPIAIAIGTNTIIAVILFLINPWFGVLSVIFYLIVGFVIPYASSALAKEAGVEYRNMFGISNNYILDSLRGLKEVLLFKNGDKRLEKINENSYKLNKSLDKIKEHEGIIRAITDLVIMIAILTFVVVGFVQYSKGDLSLTMTLVGIVVIASSFGPVVALSNLSNTLLQTFACAERLFALLDEKPQVEEVVNGEEISGEVIAYDNVTFAYPGRSEKVFDETSIDIRKGDKIALIGESGIGKSTFIKLIMRFWDVNKGNVNLDNINIKDVKTKSLRKVQTLVSQETYLFNESIEDNIKVGKLDATREEVIEAAKKASIHEFITTLPKGYETKVGELGGNVSSGEKQRIGLARAFLRDGEVLILDEPTSNLDTLNEGEILKSIKENCEDKTIILISHRKSTTAVCNKVYKLENKRLRLSEDIWVE</sequence>
<feature type="domain" description="ABC transporter" evidence="11">
    <location>
        <begin position="340"/>
        <end position="561"/>
    </location>
</feature>
<dbReference type="SMART" id="SM00382">
    <property type="entry name" value="AAA"/>
    <property type="match status" value="1"/>
</dbReference>
<dbReference type="InterPro" id="IPR011527">
    <property type="entry name" value="ABC1_TM_dom"/>
</dbReference>
<proteinExistence type="predicted"/>
<dbReference type="KEGG" id="clt:CM240_0251"/>
<keyword evidence="4 10" id="KW-0812">Transmembrane</keyword>
<dbReference type="SUPFAM" id="SSF52540">
    <property type="entry name" value="P-loop containing nucleoside triphosphate hydrolases"/>
    <property type="match status" value="1"/>
</dbReference>
<feature type="transmembrane region" description="Helical" evidence="10">
    <location>
        <begin position="278"/>
        <end position="299"/>
    </location>
</feature>
<keyword evidence="6" id="KW-0645">Protease</keyword>
<dbReference type="eggNOG" id="COG1132">
    <property type="taxonomic scope" value="Bacteria"/>
</dbReference>
<evidence type="ECO:0000256" key="2">
    <source>
        <dbReference type="ARBA" id="ARBA00022448"/>
    </source>
</evidence>
<dbReference type="PATRIC" id="fig|1216932.3.peg.232"/>
<evidence type="ECO:0000256" key="9">
    <source>
        <dbReference type="ARBA" id="ARBA00023136"/>
    </source>
</evidence>
<dbReference type="SUPFAM" id="SSF90123">
    <property type="entry name" value="ABC transporter transmembrane region"/>
    <property type="match status" value="1"/>
</dbReference>
<feature type="transmembrane region" description="Helical" evidence="10">
    <location>
        <begin position="59"/>
        <end position="78"/>
    </location>
</feature>
<feature type="transmembrane region" description="Helical" evidence="10">
    <location>
        <begin position="20"/>
        <end position="53"/>
    </location>
</feature>
<evidence type="ECO:0000256" key="1">
    <source>
        <dbReference type="ARBA" id="ARBA00004651"/>
    </source>
</evidence>
<dbReference type="PANTHER" id="PTHR24221:SF653">
    <property type="entry name" value="TRANSPORT ATP-BINDING PROTEIN CYDC"/>
    <property type="match status" value="1"/>
</dbReference>
<feature type="domain" description="ABC transmembrane type-1" evidence="12">
    <location>
        <begin position="25"/>
        <end position="308"/>
    </location>
</feature>
<dbReference type="EMBL" id="HG917868">
    <property type="protein sequence ID" value="CDM67421.1"/>
    <property type="molecule type" value="Genomic_DNA"/>
</dbReference>
<keyword evidence="2" id="KW-0813">Transport</keyword>
<evidence type="ECO:0000259" key="12">
    <source>
        <dbReference type="PROSITE" id="PS50929"/>
    </source>
</evidence>
<evidence type="ECO:0000256" key="10">
    <source>
        <dbReference type="SAM" id="Phobius"/>
    </source>
</evidence>
<dbReference type="OrthoDB" id="9762778at2"/>
<dbReference type="GO" id="GO:0005886">
    <property type="term" value="C:plasma membrane"/>
    <property type="evidence" value="ECO:0007669"/>
    <property type="project" value="UniProtKB-SubCell"/>
</dbReference>
<name>W6RS85_9CLOT</name>
<dbReference type="GO" id="GO:0016887">
    <property type="term" value="F:ATP hydrolysis activity"/>
    <property type="evidence" value="ECO:0007669"/>
    <property type="project" value="InterPro"/>
</dbReference>
<keyword evidence="9 10" id="KW-0472">Membrane</keyword>
<dbReference type="InterPro" id="IPR003593">
    <property type="entry name" value="AAA+_ATPase"/>
</dbReference>
<dbReference type="FunFam" id="3.40.50.300:FF:000299">
    <property type="entry name" value="ABC transporter ATP-binding protein/permease"/>
    <property type="match status" value="1"/>
</dbReference>
<feature type="transmembrane region" description="Helical" evidence="10">
    <location>
        <begin position="251"/>
        <end position="272"/>
    </location>
</feature>
<dbReference type="PROSITE" id="PS50929">
    <property type="entry name" value="ABC_TM1F"/>
    <property type="match status" value="1"/>
</dbReference>
<dbReference type="InterPro" id="IPR017871">
    <property type="entry name" value="ABC_transporter-like_CS"/>
</dbReference>
<dbReference type="STRING" id="1216932.CM240_0251"/>
<evidence type="ECO:0000259" key="11">
    <source>
        <dbReference type="PROSITE" id="PS50893"/>
    </source>
</evidence>
<dbReference type="Pfam" id="PF00664">
    <property type="entry name" value="ABC_membrane"/>
    <property type="match status" value="1"/>
</dbReference>
<dbReference type="GO" id="GO:0008234">
    <property type="term" value="F:cysteine-type peptidase activity"/>
    <property type="evidence" value="ECO:0007669"/>
    <property type="project" value="UniProtKB-KW"/>
</dbReference>
<evidence type="ECO:0000256" key="6">
    <source>
        <dbReference type="ARBA" id="ARBA00022807"/>
    </source>
</evidence>
<keyword evidence="14" id="KW-1185">Reference proteome</keyword>
<dbReference type="GO" id="GO:0140359">
    <property type="term" value="F:ABC-type transporter activity"/>
    <property type="evidence" value="ECO:0007669"/>
    <property type="project" value="InterPro"/>
</dbReference>
<keyword evidence="6" id="KW-0378">Hydrolase</keyword>
<feature type="transmembrane region" description="Helical" evidence="10">
    <location>
        <begin position="134"/>
        <end position="160"/>
    </location>
</feature>
<keyword evidence="7 13" id="KW-0067">ATP-binding</keyword>
<keyword evidence="3" id="KW-1003">Cell membrane</keyword>
<protein>
    <submittedName>
        <fullName evidence="13">Putative ABC transporter ATP-binding protein</fullName>
    </submittedName>
</protein>
<dbReference type="PANTHER" id="PTHR24221">
    <property type="entry name" value="ATP-BINDING CASSETTE SUB-FAMILY B"/>
    <property type="match status" value="1"/>
</dbReference>
<dbReference type="RefSeq" id="WP_044035878.1">
    <property type="nucleotide sequence ID" value="NZ_HG917868.1"/>
</dbReference>
<keyword evidence="8 10" id="KW-1133">Transmembrane helix</keyword>
<reference evidence="13 14" key="1">
    <citation type="submission" date="2013-11" db="EMBL/GenBank/DDBJ databases">
        <title>Complete genome sequence of Clostridum sp. M2/40.</title>
        <authorList>
            <person name="Wibberg D."/>
            <person name="Puehler A."/>
            <person name="Schlueter A."/>
        </authorList>
    </citation>
    <scope>NUCLEOTIDE SEQUENCE [LARGE SCALE GENOMIC DNA]</scope>
    <source>
        <strain evidence="14">M2/40</strain>
    </source>
</reference>
<comment type="subcellular location">
    <subcellularLocation>
        <location evidence="1">Cell membrane</location>
        <topology evidence="1">Multi-pass membrane protein</topology>
    </subcellularLocation>
</comment>
<feature type="transmembrane region" description="Helical" evidence="10">
    <location>
        <begin position="166"/>
        <end position="187"/>
    </location>
</feature>
<evidence type="ECO:0000256" key="8">
    <source>
        <dbReference type="ARBA" id="ARBA00022989"/>
    </source>
</evidence>
<dbReference type="PROSITE" id="PS50893">
    <property type="entry name" value="ABC_TRANSPORTER_2"/>
    <property type="match status" value="1"/>
</dbReference>
<dbReference type="AlphaFoldDB" id="W6RS85"/>
<dbReference type="InterPro" id="IPR027417">
    <property type="entry name" value="P-loop_NTPase"/>
</dbReference>
<evidence type="ECO:0000256" key="4">
    <source>
        <dbReference type="ARBA" id="ARBA00022692"/>
    </source>
</evidence>